<accession>A0ABN9SXE7</accession>
<sequence length="128" mass="13957">MCIFKNFTSAVKGFDPTVDARSQFSTASHDVSFDCKLVAGGSATSLQCEHIYVVFSILEMGGAHAAEFFSEHLTCDTRCGLYIESGDVCTAMINHAMQDWRARHGVTSHSQDHTGIAALRCRAVTNYS</sequence>
<evidence type="ECO:0000313" key="2">
    <source>
        <dbReference type="Proteomes" id="UP001189429"/>
    </source>
</evidence>
<keyword evidence="2" id="KW-1185">Reference proteome</keyword>
<protein>
    <submittedName>
        <fullName evidence="1">Uncharacterized protein</fullName>
    </submittedName>
</protein>
<organism evidence="1 2">
    <name type="scientific">Prorocentrum cordatum</name>
    <dbReference type="NCBI Taxonomy" id="2364126"/>
    <lineage>
        <taxon>Eukaryota</taxon>
        <taxon>Sar</taxon>
        <taxon>Alveolata</taxon>
        <taxon>Dinophyceae</taxon>
        <taxon>Prorocentrales</taxon>
        <taxon>Prorocentraceae</taxon>
        <taxon>Prorocentrum</taxon>
    </lineage>
</organism>
<evidence type="ECO:0000313" key="1">
    <source>
        <dbReference type="EMBL" id="CAK0836954.1"/>
    </source>
</evidence>
<dbReference type="EMBL" id="CAUYUJ010013947">
    <property type="protein sequence ID" value="CAK0836954.1"/>
    <property type="molecule type" value="Genomic_DNA"/>
</dbReference>
<proteinExistence type="predicted"/>
<reference evidence="1" key="1">
    <citation type="submission" date="2023-10" db="EMBL/GenBank/DDBJ databases">
        <authorList>
            <person name="Chen Y."/>
            <person name="Shah S."/>
            <person name="Dougan E. K."/>
            <person name="Thang M."/>
            <person name="Chan C."/>
        </authorList>
    </citation>
    <scope>NUCLEOTIDE SEQUENCE [LARGE SCALE GENOMIC DNA]</scope>
</reference>
<comment type="caution">
    <text evidence="1">The sequence shown here is derived from an EMBL/GenBank/DDBJ whole genome shotgun (WGS) entry which is preliminary data.</text>
</comment>
<name>A0ABN9SXE7_9DINO</name>
<dbReference type="Proteomes" id="UP001189429">
    <property type="component" value="Unassembled WGS sequence"/>
</dbReference>
<gene>
    <name evidence="1" type="ORF">PCOR1329_LOCUS33301</name>
</gene>